<organism evidence="1 2">
    <name type="scientific">Niabella ginsengisoli</name>
    <dbReference type="NCBI Taxonomy" id="522298"/>
    <lineage>
        <taxon>Bacteria</taxon>
        <taxon>Pseudomonadati</taxon>
        <taxon>Bacteroidota</taxon>
        <taxon>Chitinophagia</taxon>
        <taxon>Chitinophagales</taxon>
        <taxon>Chitinophagaceae</taxon>
        <taxon>Niabella</taxon>
    </lineage>
</organism>
<reference evidence="1 2" key="1">
    <citation type="submission" date="2022-02" db="EMBL/GenBank/DDBJ databases">
        <authorList>
            <person name="Min J."/>
        </authorList>
    </citation>
    <scope>NUCLEOTIDE SEQUENCE [LARGE SCALE GENOMIC DNA]</scope>
    <source>
        <strain evidence="1 2">GR10-1</strain>
    </source>
</reference>
<accession>A0ABS9SL63</accession>
<dbReference type="RefSeq" id="WP_240830719.1">
    <property type="nucleotide sequence ID" value="NZ_JAKWBL010000003.1"/>
</dbReference>
<evidence type="ECO:0000313" key="2">
    <source>
        <dbReference type="Proteomes" id="UP001202248"/>
    </source>
</evidence>
<evidence type="ECO:0000313" key="1">
    <source>
        <dbReference type="EMBL" id="MCH5599036.1"/>
    </source>
</evidence>
<proteinExistence type="predicted"/>
<sequence>MQNSAAEIFFSDYIKRKKYKIIDFTGEFGNEIQYAIPHAYWHYKNGTLKQTISFGDTKELYFFSEDHLELHTERKNEGNYNFELPRILYSQDYNMEKWLPVPFKEKYKNDIYRYDKPILIIQTDIIQNGTGLLFLILVLRF</sequence>
<name>A0ABS9SL63_9BACT</name>
<comment type="caution">
    <text evidence="1">The sequence shown here is derived from an EMBL/GenBank/DDBJ whole genome shotgun (WGS) entry which is preliminary data.</text>
</comment>
<keyword evidence="2" id="KW-1185">Reference proteome</keyword>
<protein>
    <submittedName>
        <fullName evidence="1">Uncharacterized protein</fullName>
    </submittedName>
</protein>
<dbReference type="EMBL" id="JAKWBL010000003">
    <property type="protein sequence ID" value="MCH5599036.1"/>
    <property type="molecule type" value="Genomic_DNA"/>
</dbReference>
<dbReference type="Proteomes" id="UP001202248">
    <property type="component" value="Unassembled WGS sequence"/>
</dbReference>
<gene>
    <name evidence="1" type="ORF">MKP09_14530</name>
</gene>